<feature type="compositionally biased region" description="Basic residues" evidence="1">
    <location>
        <begin position="289"/>
        <end position="302"/>
    </location>
</feature>
<reference evidence="3 4" key="1">
    <citation type="submission" date="2023-12" db="EMBL/GenBank/DDBJ databases">
        <title>Blastococcus brunescens sp. nov., an actonobacterium isolated from sandstone collected in sahara desert.</title>
        <authorList>
            <person name="Gtari M."/>
            <person name="Ghodhbane F."/>
        </authorList>
    </citation>
    <scope>NUCLEOTIDE SEQUENCE [LARGE SCALE GENOMIC DNA]</scope>
    <source>
        <strain evidence="3 4">BMG 8361</strain>
    </source>
</reference>
<gene>
    <name evidence="3" type="ORF">U6N30_02480</name>
</gene>
<evidence type="ECO:0000313" key="4">
    <source>
        <dbReference type="Proteomes" id="UP001324287"/>
    </source>
</evidence>
<dbReference type="Proteomes" id="UP001324287">
    <property type="component" value="Chromosome"/>
</dbReference>
<evidence type="ECO:0000313" key="3">
    <source>
        <dbReference type="EMBL" id="WRL64671.1"/>
    </source>
</evidence>
<feature type="region of interest" description="Disordered" evidence="1">
    <location>
        <begin position="178"/>
        <end position="302"/>
    </location>
</feature>
<proteinExistence type="predicted"/>
<dbReference type="Pfam" id="PF04073">
    <property type="entry name" value="tRNA_edit"/>
    <property type="match status" value="1"/>
</dbReference>
<accession>A0ABZ1B3D6</accession>
<feature type="compositionally biased region" description="Low complexity" evidence="1">
    <location>
        <begin position="278"/>
        <end position="288"/>
    </location>
</feature>
<feature type="compositionally biased region" description="Basic and acidic residues" evidence="1">
    <location>
        <begin position="208"/>
        <end position="225"/>
    </location>
</feature>
<dbReference type="CDD" id="cd04939">
    <property type="entry name" value="PA2301"/>
    <property type="match status" value="1"/>
</dbReference>
<dbReference type="InterPro" id="IPR007214">
    <property type="entry name" value="YbaK/aa-tRNA-synth-assoc-dom"/>
</dbReference>
<feature type="compositionally biased region" description="Low complexity" evidence="1">
    <location>
        <begin position="249"/>
        <end position="262"/>
    </location>
</feature>
<organism evidence="3 4">
    <name type="scientific">Blastococcus brunescens</name>
    <dbReference type="NCBI Taxonomy" id="1564165"/>
    <lineage>
        <taxon>Bacteria</taxon>
        <taxon>Bacillati</taxon>
        <taxon>Actinomycetota</taxon>
        <taxon>Actinomycetes</taxon>
        <taxon>Geodermatophilales</taxon>
        <taxon>Geodermatophilaceae</taxon>
        <taxon>Blastococcus</taxon>
    </lineage>
</organism>
<dbReference type="InterPro" id="IPR036754">
    <property type="entry name" value="YbaK/aa-tRNA-synt-asso_dom_sf"/>
</dbReference>
<evidence type="ECO:0000259" key="2">
    <source>
        <dbReference type="Pfam" id="PF04073"/>
    </source>
</evidence>
<feature type="domain" description="YbaK/aminoacyl-tRNA synthetase-associated" evidence="2">
    <location>
        <begin position="43"/>
        <end position="165"/>
    </location>
</feature>
<dbReference type="EMBL" id="CP141261">
    <property type="protein sequence ID" value="WRL64671.1"/>
    <property type="molecule type" value="Genomic_DNA"/>
</dbReference>
<dbReference type="SUPFAM" id="SSF55826">
    <property type="entry name" value="YbaK/ProRS associated domain"/>
    <property type="match status" value="1"/>
</dbReference>
<protein>
    <submittedName>
        <fullName evidence="3">YbaK/EbsC family protein</fullName>
    </submittedName>
</protein>
<feature type="compositionally biased region" description="Pro residues" evidence="1">
    <location>
        <begin position="263"/>
        <end position="277"/>
    </location>
</feature>
<dbReference type="Gene3D" id="3.90.960.10">
    <property type="entry name" value="YbaK/aminoacyl-tRNA synthetase-associated domain"/>
    <property type="match status" value="1"/>
</dbReference>
<evidence type="ECO:0000256" key="1">
    <source>
        <dbReference type="SAM" id="MobiDB-lite"/>
    </source>
</evidence>
<sequence>MSSPQLGALTWIPAADRPDLLAPPVASALSRLTGPVWVAEIDEDLADTAAFSEAYDVPLEASANCVVVAARRAGQTTLAACLVLATTRADVNGLVRRHLDARKASFAPQDVAVAESGMAFGGITPVGLPDGWPVLVDPAVTAADLVVIGSGTRGSKLAVPGKVLAELPAVQVLEGLGRSVAPEPAGPAPATGRPLRAPDDSDIGWGERPADGSDSDRRYLEDRPRTGAATRAARGGSSRRGPTGRGRRPCPAARAAGRGSRPAVPPGWGPPARPPRPACAAPPASSWAARRRSTRRLRSARR</sequence>
<keyword evidence="4" id="KW-1185">Reference proteome</keyword>
<name>A0ABZ1B3D6_9ACTN</name>
<feature type="compositionally biased region" description="Low complexity" evidence="1">
    <location>
        <begin position="226"/>
        <end position="241"/>
    </location>
</feature>